<evidence type="ECO:0000256" key="1">
    <source>
        <dbReference type="ARBA" id="ARBA00007705"/>
    </source>
</evidence>
<dbReference type="Gene3D" id="3.30.70.370">
    <property type="match status" value="1"/>
</dbReference>
<dbReference type="SUPFAM" id="SSF56672">
    <property type="entry name" value="DNA/RNA polymerases"/>
    <property type="match status" value="1"/>
</dbReference>
<evidence type="ECO:0000256" key="4">
    <source>
        <dbReference type="ARBA" id="ARBA00022679"/>
    </source>
</evidence>
<dbReference type="Pfam" id="PF01612">
    <property type="entry name" value="DNA_pol_A_exo1"/>
    <property type="match status" value="1"/>
</dbReference>
<organism evidence="11 12">
    <name type="scientific">Venenivibrio stagnispumantis</name>
    <dbReference type="NCBI Taxonomy" id="407998"/>
    <lineage>
        <taxon>Bacteria</taxon>
        <taxon>Pseudomonadati</taxon>
        <taxon>Aquificota</taxon>
        <taxon>Aquificia</taxon>
        <taxon>Aquificales</taxon>
        <taxon>Hydrogenothermaceae</taxon>
        <taxon>Venenivibrio</taxon>
    </lineage>
</organism>
<dbReference type="EC" id="2.7.7.7" evidence="2"/>
<evidence type="ECO:0000259" key="9">
    <source>
        <dbReference type="SMART" id="SM00474"/>
    </source>
</evidence>
<feature type="domain" description="DNA-directed DNA polymerase family A palm" evidence="10">
    <location>
        <begin position="345"/>
        <end position="545"/>
    </location>
</feature>
<name>A0AA45WQS0_9AQUI</name>
<keyword evidence="5" id="KW-0548">Nucleotidyltransferase</keyword>
<dbReference type="InterPro" id="IPR002562">
    <property type="entry name" value="3'-5'_exonuclease_dom"/>
</dbReference>
<dbReference type="PRINTS" id="PR00868">
    <property type="entry name" value="DNAPOLI"/>
</dbReference>
<dbReference type="GO" id="GO:0008408">
    <property type="term" value="F:3'-5' exonuclease activity"/>
    <property type="evidence" value="ECO:0007669"/>
    <property type="project" value="InterPro"/>
</dbReference>
<dbReference type="InterPro" id="IPR043502">
    <property type="entry name" value="DNA/RNA_pol_sf"/>
</dbReference>
<dbReference type="Gene3D" id="3.30.420.10">
    <property type="entry name" value="Ribonuclease H-like superfamily/Ribonuclease H"/>
    <property type="match status" value="1"/>
</dbReference>
<dbReference type="GO" id="GO:0003887">
    <property type="term" value="F:DNA-directed DNA polymerase activity"/>
    <property type="evidence" value="ECO:0007669"/>
    <property type="project" value="UniProtKB-KW"/>
</dbReference>
<feature type="coiled-coil region" evidence="8">
    <location>
        <begin position="2"/>
        <end position="29"/>
    </location>
</feature>
<evidence type="ECO:0000256" key="7">
    <source>
        <dbReference type="ARBA" id="ARBA00049244"/>
    </source>
</evidence>
<accession>A0AA45WQS0</accession>
<dbReference type="SMART" id="SM00482">
    <property type="entry name" value="POLAc"/>
    <property type="match status" value="1"/>
</dbReference>
<sequence>MNFKYITEIKEAEEVLENLKNERYLYLDTEVAVKDFEKIDFFNDKIRLIQIGTEKDIFIFDLFKIDDINQKLKEILETKGIIGHNLKFDIKFLKTNLNIFPTIVFDTMIASLILSEGEDQKHSLLAVSNRLANFDLDKSLQKSAWHTEILTQEQLIYAAKDIEALRNIFPILRERLNKIDKHKTSGKISEIFDLHNAVALVEMAFVPQVAMMELRGVYIDKERLKSMIKEASSNYQKSYIEFKTKYRIDPFSPQQVSNWIVNKLKIDLPKTEKGSFSSQDKYLIKYQDKPEIKNLLYIRSTKKILDKLNELQNYLKDNRIYGEFKQIGAPTGRMASLKPNLQNIPKDLRHLFTAPEGYSIITADYSQIELRLVAEYTKDENMVKAFKENKDLHKLTASIITGKNYEEITKEERNLAKAINFGLIYGISPKSLMDYASSNYGINITLPEANKFHKNFFEFYKDIKKWHEETKNHLNHHGYIIAKTLLGRRILAKKFTDAVNYPIQGSGSDLLKLAVVLFALEKKDLYAYIVNLIHDEIVIEVADKDIEKTKEALSIAMEKAGKILLKEVPVAFEINLSKSWDGRINLFLFIS</sequence>
<dbReference type="SUPFAM" id="SSF53098">
    <property type="entry name" value="Ribonuclease H-like"/>
    <property type="match status" value="1"/>
</dbReference>
<dbReference type="Proteomes" id="UP001157947">
    <property type="component" value="Unassembled WGS sequence"/>
</dbReference>
<dbReference type="GO" id="GO:0006261">
    <property type="term" value="P:DNA-templated DNA replication"/>
    <property type="evidence" value="ECO:0007669"/>
    <property type="project" value="InterPro"/>
</dbReference>
<evidence type="ECO:0000256" key="8">
    <source>
        <dbReference type="SAM" id="Coils"/>
    </source>
</evidence>
<keyword evidence="8" id="KW-0175">Coiled coil</keyword>
<dbReference type="PROSITE" id="PS00447">
    <property type="entry name" value="DNA_POLYMERASE_A"/>
    <property type="match status" value="1"/>
</dbReference>
<gene>
    <name evidence="11" type="ORF">SAMN06264868_1353</name>
</gene>
<dbReference type="GO" id="GO:0003677">
    <property type="term" value="F:DNA binding"/>
    <property type="evidence" value="ECO:0007669"/>
    <property type="project" value="InterPro"/>
</dbReference>
<comment type="similarity">
    <text evidence="1">Belongs to the DNA polymerase type-A family.</text>
</comment>
<comment type="catalytic activity">
    <reaction evidence="7">
        <text>DNA(n) + a 2'-deoxyribonucleoside 5'-triphosphate = DNA(n+1) + diphosphate</text>
        <dbReference type="Rhea" id="RHEA:22508"/>
        <dbReference type="Rhea" id="RHEA-COMP:17339"/>
        <dbReference type="Rhea" id="RHEA-COMP:17340"/>
        <dbReference type="ChEBI" id="CHEBI:33019"/>
        <dbReference type="ChEBI" id="CHEBI:61560"/>
        <dbReference type="ChEBI" id="CHEBI:173112"/>
        <dbReference type="EC" id="2.7.7.7"/>
    </reaction>
</comment>
<dbReference type="InterPro" id="IPR001098">
    <property type="entry name" value="DNA-dir_DNA_pol_A_palm_dom"/>
</dbReference>
<evidence type="ECO:0000256" key="6">
    <source>
        <dbReference type="ARBA" id="ARBA00022932"/>
    </source>
</evidence>
<dbReference type="InterPro" id="IPR019760">
    <property type="entry name" value="DNA-dir_DNA_pol_A_CS"/>
</dbReference>
<dbReference type="Gene3D" id="1.10.150.20">
    <property type="entry name" value="5' to 3' exonuclease, C-terminal subdomain"/>
    <property type="match status" value="1"/>
</dbReference>
<evidence type="ECO:0000259" key="10">
    <source>
        <dbReference type="SMART" id="SM00482"/>
    </source>
</evidence>
<dbReference type="Gene3D" id="1.20.1060.10">
    <property type="entry name" value="Taq DNA Polymerase, Chain T, domain 4"/>
    <property type="match status" value="1"/>
</dbReference>
<dbReference type="GO" id="GO:0006302">
    <property type="term" value="P:double-strand break repair"/>
    <property type="evidence" value="ECO:0007669"/>
    <property type="project" value="TreeGrafter"/>
</dbReference>
<dbReference type="InterPro" id="IPR036397">
    <property type="entry name" value="RNaseH_sf"/>
</dbReference>
<feature type="domain" description="3'-5' exonuclease" evidence="9">
    <location>
        <begin position="3"/>
        <end position="177"/>
    </location>
</feature>
<dbReference type="InterPro" id="IPR012337">
    <property type="entry name" value="RNaseH-like_sf"/>
</dbReference>
<keyword evidence="4" id="KW-0808">Transferase</keyword>
<proteinExistence type="inferred from homology"/>
<dbReference type="RefSeq" id="WP_265134213.1">
    <property type="nucleotide sequence ID" value="NZ_FXTX01000035.1"/>
</dbReference>
<dbReference type="PANTHER" id="PTHR10133">
    <property type="entry name" value="DNA POLYMERASE I"/>
    <property type="match status" value="1"/>
</dbReference>
<dbReference type="SMART" id="SM00474">
    <property type="entry name" value="35EXOc"/>
    <property type="match status" value="1"/>
</dbReference>
<evidence type="ECO:0000256" key="3">
    <source>
        <dbReference type="ARBA" id="ARBA00020311"/>
    </source>
</evidence>
<dbReference type="AlphaFoldDB" id="A0AA45WQS0"/>
<keyword evidence="12" id="KW-1185">Reference proteome</keyword>
<reference evidence="11" key="1">
    <citation type="submission" date="2017-05" db="EMBL/GenBank/DDBJ databases">
        <authorList>
            <person name="Varghese N."/>
            <person name="Submissions S."/>
        </authorList>
    </citation>
    <scope>NUCLEOTIDE SEQUENCE</scope>
    <source>
        <strain evidence="11">DSM 18763</strain>
    </source>
</reference>
<keyword evidence="6" id="KW-0239">DNA-directed DNA polymerase</keyword>
<dbReference type="EMBL" id="FXTX01000035">
    <property type="protein sequence ID" value="SMP24671.1"/>
    <property type="molecule type" value="Genomic_DNA"/>
</dbReference>
<dbReference type="PANTHER" id="PTHR10133:SF62">
    <property type="entry name" value="DNA POLYMERASE THETA"/>
    <property type="match status" value="1"/>
</dbReference>
<evidence type="ECO:0000313" key="12">
    <source>
        <dbReference type="Proteomes" id="UP001157947"/>
    </source>
</evidence>
<protein>
    <recommendedName>
        <fullName evidence="3">DNA polymerase I</fullName>
        <ecNumber evidence="2">2.7.7.7</ecNumber>
    </recommendedName>
</protein>
<evidence type="ECO:0000256" key="2">
    <source>
        <dbReference type="ARBA" id="ARBA00012417"/>
    </source>
</evidence>
<dbReference type="InterPro" id="IPR002298">
    <property type="entry name" value="DNA_polymerase_A"/>
</dbReference>
<dbReference type="NCBIfam" id="NF011540">
    <property type="entry name" value="PRK14975.1-4"/>
    <property type="match status" value="1"/>
</dbReference>
<dbReference type="Pfam" id="PF00476">
    <property type="entry name" value="DNA_pol_A"/>
    <property type="match status" value="1"/>
</dbReference>
<evidence type="ECO:0000256" key="5">
    <source>
        <dbReference type="ARBA" id="ARBA00022695"/>
    </source>
</evidence>
<evidence type="ECO:0000313" key="11">
    <source>
        <dbReference type="EMBL" id="SMP24671.1"/>
    </source>
</evidence>
<comment type="caution">
    <text evidence="11">The sequence shown here is derived from an EMBL/GenBank/DDBJ whole genome shotgun (WGS) entry which is preliminary data.</text>
</comment>